<accession>A0A087V0A5</accession>
<name>A0A087V0A5_STEMI</name>
<dbReference type="AlphaFoldDB" id="A0A087V0A5"/>
<evidence type="ECO:0000313" key="1">
    <source>
        <dbReference type="EMBL" id="KFM83044.1"/>
    </source>
</evidence>
<gene>
    <name evidence="1" type="ORF">X975_04118</name>
</gene>
<sequence>MLFQLLPTHKFQLQDILKLHNRIGQLQRPQILLFKIGNVWPRCGLRKIKTT</sequence>
<evidence type="ECO:0000313" key="2">
    <source>
        <dbReference type="Proteomes" id="UP000054359"/>
    </source>
</evidence>
<reference evidence="1 2" key="1">
    <citation type="submission" date="2013-11" db="EMBL/GenBank/DDBJ databases">
        <title>Genome sequencing of Stegodyphus mimosarum.</title>
        <authorList>
            <person name="Bechsgaard J."/>
        </authorList>
    </citation>
    <scope>NUCLEOTIDE SEQUENCE [LARGE SCALE GENOMIC DNA]</scope>
</reference>
<proteinExistence type="predicted"/>
<organism evidence="1 2">
    <name type="scientific">Stegodyphus mimosarum</name>
    <name type="common">African social velvet spider</name>
    <dbReference type="NCBI Taxonomy" id="407821"/>
    <lineage>
        <taxon>Eukaryota</taxon>
        <taxon>Metazoa</taxon>
        <taxon>Ecdysozoa</taxon>
        <taxon>Arthropoda</taxon>
        <taxon>Chelicerata</taxon>
        <taxon>Arachnida</taxon>
        <taxon>Araneae</taxon>
        <taxon>Araneomorphae</taxon>
        <taxon>Entelegynae</taxon>
        <taxon>Eresoidea</taxon>
        <taxon>Eresidae</taxon>
        <taxon>Stegodyphus</taxon>
    </lineage>
</organism>
<feature type="non-terminal residue" evidence="1">
    <location>
        <position position="51"/>
    </location>
</feature>
<dbReference type="Proteomes" id="UP000054359">
    <property type="component" value="Unassembled WGS sequence"/>
</dbReference>
<keyword evidence="2" id="KW-1185">Reference proteome</keyword>
<dbReference type="EMBL" id="KK122585">
    <property type="protein sequence ID" value="KFM83044.1"/>
    <property type="molecule type" value="Genomic_DNA"/>
</dbReference>
<protein>
    <submittedName>
        <fullName evidence="1">Uncharacterized protein</fullName>
    </submittedName>
</protein>